<keyword evidence="13" id="KW-1185">Reference proteome</keyword>
<keyword evidence="9" id="KW-0472">Membrane</keyword>
<comment type="function">
    <text evidence="10">F(1)F(0) ATP synthase produces ATP from ADP in the presence of a proton or sodium gradient. F-type ATPases consist of two structural domains, F(1) containing the extramembraneous catalytic core and F(0) containing the membrane proton channel, linked together by a central stalk and a peripheral stalk. During catalysis, ATP synthesis in the catalytic domain of F(1) is coupled via a rotary mechanism of the central stalk subunits to proton translocation.</text>
</comment>
<keyword evidence="7" id="KW-1133">Transmembrane helix</keyword>
<dbReference type="InParanoid" id="A0A2V0NXB0"/>
<sequence>MALATRTKAFAARAVAPAAPARALRMVVRASAQKQQQAAAPSFQLPAAVGPALATVVANAILALPSFADSGKLFDFNLTLPVMAAEILLLMVFLEKAWFTPVGKVLDERDAMLRGQLSSVKGNADELGKLTSEAEELVRAARSEVSSMVNGQKSAKQAELDKLYNDAKAKITRETEGAIAAMEKESEALLKSLDAQAEKISDEVLRRVLPEGVRV</sequence>
<dbReference type="PANTHER" id="PTHR33445">
    <property type="entry name" value="ATP SYNTHASE SUBUNIT B', CHLOROPLASTIC"/>
    <property type="match status" value="1"/>
</dbReference>
<comment type="caution">
    <text evidence="12">The sequence shown here is derived from an EMBL/GenBank/DDBJ whole genome shotgun (WGS) entry which is preliminary data.</text>
</comment>
<keyword evidence="4 11" id="KW-0138">CF(0)</keyword>
<dbReference type="EMBL" id="BDRX01000023">
    <property type="protein sequence ID" value="GBF91312.1"/>
    <property type="molecule type" value="Genomic_DNA"/>
</dbReference>
<dbReference type="InterPro" id="IPR002146">
    <property type="entry name" value="ATP_synth_b/b'su_bac/chlpt"/>
</dbReference>
<dbReference type="HAMAP" id="MF_01398">
    <property type="entry name" value="ATP_synth_b_bprime"/>
    <property type="match status" value="1"/>
</dbReference>
<evidence type="ECO:0000256" key="8">
    <source>
        <dbReference type="ARBA" id="ARBA00023065"/>
    </source>
</evidence>
<dbReference type="FunCoup" id="A0A2V0NXB0">
    <property type="interactions" value="639"/>
</dbReference>
<dbReference type="STRING" id="307507.A0A2V0NXB0"/>
<dbReference type="InterPro" id="IPR050059">
    <property type="entry name" value="ATP_synthase_B_chain"/>
</dbReference>
<comment type="similarity">
    <text evidence="2 11">Belongs to the ATPase B chain family.</text>
</comment>
<dbReference type="GO" id="GO:0045259">
    <property type="term" value="C:proton-transporting ATP synthase complex"/>
    <property type="evidence" value="ECO:0007669"/>
    <property type="project" value="UniProtKB-KW"/>
</dbReference>
<dbReference type="OrthoDB" id="3819at2759"/>
<dbReference type="Pfam" id="PF00430">
    <property type="entry name" value="ATP-synt_B"/>
    <property type="match status" value="1"/>
</dbReference>
<evidence type="ECO:0000256" key="10">
    <source>
        <dbReference type="ARBA" id="ARBA00025198"/>
    </source>
</evidence>
<evidence type="ECO:0000313" key="12">
    <source>
        <dbReference type="EMBL" id="GBF91312.1"/>
    </source>
</evidence>
<organism evidence="12 13">
    <name type="scientific">Raphidocelis subcapitata</name>
    <dbReference type="NCBI Taxonomy" id="307507"/>
    <lineage>
        <taxon>Eukaryota</taxon>
        <taxon>Viridiplantae</taxon>
        <taxon>Chlorophyta</taxon>
        <taxon>core chlorophytes</taxon>
        <taxon>Chlorophyceae</taxon>
        <taxon>CS clade</taxon>
        <taxon>Sphaeropleales</taxon>
        <taxon>Selenastraceae</taxon>
        <taxon>Raphidocelis</taxon>
    </lineage>
</organism>
<gene>
    <name evidence="12" type="ORF">Rsub_03632</name>
</gene>
<dbReference type="CDD" id="cd06503">
    <property type="entry name" value="ATP-synt_Fo_b"/>
    <property type="match status" value="1"/>
</dbReference>
<keyword evidence="3 11" id="KW-0813">Transport</keyword>
<evidence type="ECO:0000256" key="5">
    <source>
        <dbReference type="ARBA" id="ARBA00022692"/>
    </source>
</evidence>
<accession>A0A2V0NXB0</accession>
<evidence type="ECO:0000256" key="1">
    <source>
        <dbReference type="ARBA" id="ARBA00004167"/>
    </source>
</evidence>
<evidence type="ECO:0000256" key="3">
    <source>
        <dbReference type="ARBA" id="ARBA00022448"/>
    </source>
</evidence>
<dbReference type="Proteomes" id="UP000247498">
    <property type="component" value="Unassembled WGS sequence"/>
</dbReference>
<proteinExistence type="inferred from homology"/>
<comment type="subcellular location">
    <subcellularLocation>
        <location evidence="1">Membrane</location>
        <topology evidence="1">Single-pass membrane protein</topology>
    </subcellularLocation>
</comment>
<evidence type="ECO:0000256" key="11">
    <source>
        <dbReference type="RuleBase" id="RU003848"/>
    </source>
</evidence>
<evidence type="ECO:0000256" key="6">
    <source>
        <dbReference type="ARBA" id="ARBA00022781"/>
    </source>
</evidence>
<dbReference type="GO" id="GO:0015986">
    <property type="term" value="P:proton motive force-driven ATP synthesis"/>
    <property type="evidence" value="ECO:0007669"/>
    <property type="project" value="InterPro"/>
</dbReference>
<evidence type="ECO:0000256" key="2">
    <source>
        <dbReference type="ARBA" id="ARBA00005513"/>
    </source>
</evidence>
<reference evidence="12 13" key="1">
    <citation type="journal article" date="2018" name="Sci. Rep.">
        <title>Raphidocelis subcapitata (=Pseudokirchneriella subcapitata) provides an insight into genome evolution and environmental adaptations in the Sphaeropleales.</title>
        <authorList>
            <person name="Suzuki S."/>
            <person name="Yamaguchi H."/>
            <person name="Nakajima N."/>
            <person name="Kawachi M."/>
        </authorList>
    </citation>
    <scope>NUCLEOTIDE SEQUENCE [LARGE SCALE GENOMIC DNA]</scope>
    <source>
        <strain evidence="12 13">NIES-35</strain>
    </source>
</reference>
<evidence type="ECO:0000313" key="13">
    <source>
        <dbReference type="Proteomes" id="UP000247498"/>
    </source>
</evidence>
<evidence type="ECO:0000256" key="7">
    <source>
        <dbReference type="ARBA" id="ARBA00022989"/>
    </source>
</evidence>
<evidence type="ECO:0000256" key="4">
    <source>
        <dbReference type="ARBA" id="ARBA00022547"/>
    </source>
</evidence>
<dbReference type="AlphaFoldDB" id="A0A2V0NXB0"/>
<keyword evidence="6 11" id="KW-0375">Hydrogen ion transport</keyword>
<dbReference type="GO" id="GO:0046961">
    <property type="term" value="F:proton-transporting ATPase activity, rotational mechanism"/>
    <property type="evidence" value="ECO:0007669"/>
    <property type="project" value="TreeGrafter"/>
</dbReference>
<name>A0A2V0NXB0_9CHLO</name>
<evidence type="ECO:0000256" key="9">
    <source>
        <dbReference type="ARBA" id="ARBA00023136"/>
    </source>
</evidence>
<protein>
    <submittedName>
        <fullName evidence="12">CF0 ATP synthase subunit II</fullName>
    </submittedName>
</protein>
<keyword evidence="5 11" id="KW-0812">Transmembrane</keyword>
<keyword evidence="8 11" id="KW-0406">Ion transport</keyword>
<dbReference type="PANTHER" id="PTHR33445:SF2">
    <property type="entry name" value="ATP SYNTHASE SUBUNIT B', CHLOROPLASTIC"/>
    <property type="match status" value="1"/>
</dbReference>